<dbReference type="PANTHER" id="PTHR12526:SF627">
    <property type="entry name" value="D-RHAMNOSYLTRANSFERASE WBPZ"/>
    <property type="match status" value="1"/>
</dbReference>
<dbReference type="Pfam" id="PF00534">
    <property type="entry name" value="Glycos_transf_1"/>
    <property type="match status" value="1"/>
</dbReference>
<comment type="caution">
    <text evidence="2">The sequence shown here is derived from an EMBL/GenBank/DDBJ whole genome shotgun (WGS) entry which is preliminary data.</text>
</comment>
<sequence>MKVLYFMNHVDQGGAALALYDLIFEIKKEADITPIVITGKKNSLNKMLTDIGVENYSAPFKNFMSSYKEPTQIYKVLLKIRYILGLHLAIHKIEKSIDFSTVDIIHSNLNRIDIGTILAKKYNIPHIWHIREHADGRDFKLISVKKDSISYMNSFDSYFITISQSVKNAWNKKGLFIKNESLIYDGIRTELYNSEQDKSGKKVKMIFLGGYTKNKGQEDLIDALNDISESLKNKFVIDFYGNGKTEYVEYLNKKICKSDLSECMKIHSYQPDIWKKVPEYDVGLTCSRVEGFGRVTVEYMMSGLCPIVSDSGANLEIVQDRKNGIIYKALNGDALKAAIIWAVNNRKTVNKIGLAAEAYAKKNFSMEIHAKRVKKLYLKALEDNKNE</sequence>
<evidence type="ECO:0000259" key="1">
    <source>
        <dbReference type="Pfam" id="PF00534"/>
    </source>
</evidence>
<reference evidence="2 3" key="1">
    <citation type="submission" date="2019-09" db="EMBL/GenBank/DDBJ databases">
        <title>Draft genome sequencing of Hungatella hathewayi 123Y-2.</title>
        <authorList>
            <person name="Lv Q."/>
            <person name="Li S."/>
        </authorList>
    </citation>
    <scope>NUCLEOTIDE SEQUENCE [LARGE SCALE GENOMIC DNA]</scope>
    <source>
        <strain evidence="2 3">123Y-2</strain>
    </source>
</reference>
<feature type="domain" description="Glycosyl transferase family 1" evidence="1">
    <location>
        <begin position="195"/>
        <end position="356"/>
    </location>
</feature>
<accession>A0AAW9WPY3</accession>
<dbReference type="AlphaFoldDB" id="A0AAW9WPY3"/>
<evidence type="ECO:0000313" key="3">
    <source>
        <dbReference type="Proteomes" id="UP000434223"/>
    </source>
</evidence>
<dbReference type="Gene3D" id="3.40.50.2000">
    <property type="entry name" value="Glycogen Phosphorylase B"/>
    <property type="match status" value="2"/>
</dbReference>
<evidence type="ECO:0000313" key="2">
    <source>
        <dbReference type="EMBL" id="MUB65507.1"/>
    </source>
</evidence>
<dbReference type="EMBL" id="WNME01000016">
    <property type="protein sequence ID" value="MUB65507.1"/>
    <property type="molecule type" value="Genomic_DNA"/>
</dbReference>
<dbReference type="SUPFAM" id="SSF53756">
    <property type="entry name" value="UDP-Glycosyltransferase/glycogen phosphorylase"/>
    <property type="match status" value="1"/>
</dbReference>
<dbReference type="PANTHER" id="PTHR12526">
    <property type="entry name" value="GLYCOSYLTRANSFERASE"/>
    <property type="match status" value="1"/>
</dbReference>
<protein>
    <submittedName>
        <fullName evidence="2">Glycosyltransferase</fullName>
    </submittedName>
</protein>
<gene>
    <name evidence="2" type="ORF">GNE07_21005</name>
</gene>
<dbReference type="InterPro" id="IPR001296">
    <property type="entry name" value="Glyco_trans_1"/>
</dbReference>
<dbReference type="GO" id="GO:0016757">
    <property type="term" value="F:glycosyltransferase activity"/>
    <property type="evidence" value="ECO:0007669"/>
    <property type="project" value="InterPro"/>
</dbReference>
<name>A0AAW9WPY3_9FIRM</name>
<dbReference type="RefSeq" id="WP_155560860.1">
    <property type="nucleotide sequence ID" value="NZ_CAXSXZ010000008.1"/>
</dbReference>
<dbReference type="Proteomes" id="UP000434223">
    <property type="component" value="Unassembled WGS sequence"/>
</dbReference>
<organism evidence="2 3">
    <name type="scientific">Hungatella hathewayi</name>
    <dbReference type="NCBI Taxonomy" id="154046"/>
    <lineage>
        <taxon>Bacteria</taxon>
        <taxon>Bacillati</taxon>
        <taxon>Bacillota</taxon>
        <taxon>Clostridia</taxon>
        <taxon>Lachnospirales</taxon>
        <taxon>Lachnospiraceae</taxon>
        <taxon>Hungatella</taxon>
    </lineage>
</organism>
<dbReference type="CDD" id="cd03801">
    <property type="entry name" value="GT4_PimA-like"/>
    <property type="match status" value="1"/>
</dbReference>
<proteinExistence type="predicted"/>